<gene>
    <name evidence="1" type="ORF">GDO81_024612</name>
</gene>
<reference evidence="1" key="1">
    <citation type="thesis" date="2020" institute="ProQuest LLC" country="789 East Eisenhower Parkway, Ann Arbor, MI, USA">
        <title>Comparative Genomics and Chromosome Evolution.</title>
        <authorList>
            <person name="Mudd A.B."/>
        </authorList>
    </citation>
    <scope>NUCLEOTIDE SEQUENCE</scope>
    <source>
        <strain evidence="1">237g6f4</strain>
        <tissue evidence="1">Blood</tissue>
    </source>
</reference>
<organism evidence="1 2">
    <name type="scientific">Engystomops pustulosus</name>
    <name type="common">Tungara frog</name>
    <name type="synonym">Physalaemus pustulosus</name>
    <dbReference type="NCBI Taxonomy" id="76066"/>
    <lineage>
        <taxon>Eukaryota</taxon>
        <taxon>Metazoa</taxon>
        <taxon>Chordata</taxon>
        <taxon>Craniata</taxon>
        <taxon>Vertebrata</taxon>
        <taxon>Euteleostomi</taxon>
        <taxon>Amphibia</taxon>
        <taxon>Batrachia</taxon>
        <taxon>Anura</taxon>
        <taxon>Neobatrachia</taxon>
        <taxon>Hyloidea</taxon>
        <taxon>Leptodactylidae</taxon>
        <taxon>Leiuperinae</taxon>
        <taxon>Engystomops</taxon>
    </lineage>
</organism>
<evidence type="ECO:0000313" key="2">
    <source>
        <dbReference type="Proteomes" id="UP000824782"/>
    </source>
</evidence>
<sequence length="75" mass="8418">MATPEQAQYLHDGPAPSLIMVMRCTIVTFRGRATSVWSNMAAQELPHTYHIELHYPSPSPCRTDSSHVAVTCYKQ</sequence>
<protein>
    <submittedName>
        <fullName evidence="1">Uncharacterized protein</fullName>
    </submittedName>
</protein>
<name>A0AAV6YJL1_ENGPU</name>
<dbReference type="EMBL" id="WNYA01030810">
    <property type="protein sequence ID" value="KAG8537387.1"/>
    <property type="molecule type" value="Genomic_DNA"/>
</dbReference>
<accession>A0AAV6YJL1</accession>
<dbReference type="Proteomes" id="UP000824782">
    <property type="component" value="Unassembled WGS sequence"/>
</dbReference>
<comment type="caution">
    <text evidence="1">The sequence shown here is derived from an EMBL/GenBank/DDBJ whole genome shotgun (WGS) entry which is preliminary data.</text>
</comment>
<dbReference type="AlphaFoldDB" id="A0AAV6YJL1"/>
<evidence type="ECO:0000313" key="1">
    <source>
        <dbReference type="EMBL" id="KAG8537387.1"/>
    </source>
</evidence>
<keyword evidence="2" id="KW-1185">Reference proteome</keyword>
<proteinExistence type="predicted"/>